<organism evidence="1 2">
    <name type="scientific">Lagenidium giganteum</name>
    <dbReference type="NCBI Taxonomy" id="4803"/>
    <lineage>
        <taxon>Eukaryota</taxon>
        <taxon>Sar</taxon>
        <taxon>Stramenopiles</taxon>
        <taxon>Oomycota</taxon>
        <taxon>Peronosporomycetes</taxon>
        <taxon>Pythiales</taxon>
        <taxon>Pythiaceae</taxon>
    </lineage>
</organism>
<accession>A0AAV2ZB92</accession>
<reference evidence="1" key="1">
    <citation type="submission" date="2022-11" db="EMBL/GenBank/DDBJ databases">
        <authorList>
            <person name="Morgan W.R."/>
            <person name="Tartar A."/>
        </authorList>
    </citation>
    <scope>NUCLEOTIDE SEQUENCE</scope>
    <source>
        <strain evidence="1">ARSEF 373</strain>
    </source>
</reference>
<evidence type="ECO:0000313" key="1">
    <source>
        <dbReference type="EMBL" id="DBA03324.1"/>
    </source>
</evidence>
<protein>
    <recommendedName>
        <fullName evidence="3">Transposase</fullName>
    </recommendedName>
</protein>
<reference evidence="1" key="2">
    <citation type="journal article" date="2023" name="Microbiol Resour">
        <title>Decontamination and Annotation of the Draft Genome Sequence of the Oomycete Lagenidium giganteum ARSEF 373.</title>
        <authorList>
            <person name="Morgan W.R."/>
            <person name="Tartar A."/>
        </authorList>
    </citation>
    <scope>NUCLEOTIDE SEQUENCE</scope>
    <source>
        <strain evidence="1">ARSEF 373</strain>
    </source>
</reference>
<dbReference type="AlphaFoldDB" id="A0AAV2ZB92"/>
<dbReference type="Proteomes" id="UP001146120">
    <property type="component" value="Unassembled WGS sequence"/>
</dbReference>
<evidence type="ECO:0000313" key="2">
    <source>
        <dbReference type="Proteomes" id="UP001146120"/>
    </source>
</evidence>
<gene>
    <name evidence="1" type="ORF">N0F65_011683</name>
</gene>
<proteinExistence type="predicted"/>
<keyword evidence="2" id="KW-1185">Reference proteome</keyword>
<name>A0AAV2ZB92_9STRA</name>
<sequence length="185" mass="21398">MVREEEAVDSDSPVMDQFNANLDLGWIEVTINFDAAQFDVLWALVKDAELPKWSMGRGRRHITRPKDAVLMMLTVLKHYDTWEKHLIRPVTVKEQRDRQMVFKYYPRALYATDVKFQPANRPTGLFPEQKWCFSGKHWQYGFKLECAVAYPGIAVHLSQHYPGLVHDMTIFLEKPGDASQAAGQD</sequence>
<comment type="caution">
    <text evidence="1">The sequence shown here is derived from an EMBL/GenBank/DDBJ whole genome shotgun (WGS) entry which is preliminary data.</text>
</comment>
<dbReference type="EMBL" id="DAKRPA010000021">
    <property type="protein sequence ID" value="DBA03324.1"/>
    <property type="molecule type" value="Genomic_DNA"/>
</dbReference>
<evidence type="ECO:0008006" key="3">
    <source>
        <dbReference type="Google" id="ProtNLM"/>
    </source>
</evidence>